<dbReference type="SMART" id="SM00700">
    <property type="entry name" value="JHBP"/>
    <property type="match status" value="1"/>
</dbReference>
<dbReference type="GO" id="GO:0005615">
    <property type="term" value="C:extracellular space"/>
    <property type="evidence" value="ECO:0007669"/>
    <property type="project" value="TreeGrafter"/>
</dbReference>
<dbReference type="PANTHER" id="PTHR11008:SF41">
    <property type="entry name" value="RE70318P"/>
    <property type="match status" value="1"/>
</dbReference>
<comment type="caution">
    <text evidence="2">The sequence shown here is derived from an EMBL/GenBank/DDBJ whole genome shotgun (WGS) entry which is preliminary data.</text>
</comment>
<dbReference type="InterPro" id="IPR010562">
    <property type="entry name" value="Haemolymph_juvenile_hormone-bd"/>
</dbReference>
<keyword evidence="1" id="KW-0732">Signal</keyword>
<dbReference type="AlphaFoldDB" id="A0A8K0CXX5"/>
<feature type="chain" id="PRO_5035423364" evidence="1">
    <location>
        <begin position="17"/>
        <end position="399"/>
    </location>
</feature>
<dbReference type="EMBL" id="VTPC01005744">
    <property type="protein sequence ID" value="KAF2895629.1"/>
    <property type="molecule type" value="Genomic_DNA"/>
</dbReference>
<sequence>MKSAIFLFIIFAHVIGFYSKPSANTSQQCHQGDSNFDDCLRKLIERGILILINEDPRLNISGADLYLVQPQVYTASVENLATGTVVVKNMKIGNAGKFRVENVKMNFDNLVLDLDLFFPKLSAKADFKINGKLFELALNTEGSLKAKATELKLHCKVQLKIVENKGTKYLVAEDVEASESISDGSVSIIVKDPEQQPIVLETGKKIKALVSSGADPYVIPQVVHNASLENFATGTVVFINMQIENAGKFKVEDAKIDFDTLILDLDVYFPKLSVKTDFKIDATLLEFPVHTQGWFKGKLTDLKVQCKVQLKIAEKEGVKYLTASDLKAHESISDASISINVKDPQQQPIADLIQNWFNGDPQQNYKLLDPIVESDGKLYYLPLIQEMLSKIQSDLILST</sequence>
<name>A0A8K0CXX5_IGNLU</name>
<reference evidence="2" key="1">
    <citation type="submission" date="2019-08" db="EMBL/GenBank/DDBJ databases">
        <title>The genome of the North American firefly Photinus pyralis.</title>
        <authorList>
            <consortium name="Photinus pyralis genome working group"/>
            <person name="Fallon T.R."/>
            <person name="Sander Lower S.E."/>
            <person name="Weng J.-K."/>
        </authorList>
    </citation>
    <scope>NUCLEOTIDE SEQUENCE</scope>
    <source>
        <strain evidence="2">TRF0915ILg1</strain>
        <tissue evidence="2">Whole body</tissue>
    </source>
</reference>
<keyword evidence="3" id="KW-1185">Reference proteome</keyword>
<gene>
    <name evidence="2" type="ORF">ILUMI_10539</name>
</gene>
<feature type="signal peptide" evidence="1">
    <location>
        <begin position="1"/>
        <end position="16"/>
    </location>
</feature>
<proteinExistence type="predicted"/>
<evidence type="ECO:0000256" key="1">
    <source>
        <dbReference type="SAM" id="SignalP"/>
    </source>
</evidence>
<dbReference type="Pfam" id="PF06585">
    <property type="entry name" value="JHBP"/>
    <property type="match status" value="2"/>
</dbReference>
<evidence type="ECO:0000313" key="3">
    <source>
        <dbReference type="Proteomes" id="UP000801492"/>
    </source>
</evidence>
<dbReference type="InterPro" id="IPR038606">
    <property type="entry name" value="To_sf"/>
</dbReference>
<organism evidence="2 3">
    <name type="scientific">Ignelater luminosus</name>
    <name type="common">Cucubano</name>
    <name type="synonym">Pyrophorus luminosus</name>
    <dbReference type="NCBI Taxonomy" id="2038154"/>
    <lineage>
        <taxon>Eukaryota</taxon>
        <taxon>Metazoa</taxon>
        <taxon>Ecdysozoa</taxon>
        <taxon>Arthropoda</taxon>
        <taxon>Hexapoda</taxon>
        <taxon>Insecta</taxon>
        <taxon>Pterygota</taxon>
        <taxon>Neoptera</taxon>
        <taxon>Endopterygota</taxon>
        <taxon>Coleoptera</taxon>
        <taxon>Polyphaga</taxon>
        <taxon>Elateriformia</taxon>
        <taxon>Elateroidea</taxon>
        <taxon>Elateridae</taxon>
        <taxon>Agrypninae</taxon>
        <taxon>Pyrophorini</taxon>
        <taxon>Ignelater</taxon>
    </lineage>
</organism>
<evidence type="ECO:0000313" key="2">
    <source>
        <dbReference type="EMBL" id="KAF2895629.1"/>
    </source>
</evidence>
<dbReference type="Gene3D" id="3.15.10.30">
    <property type="entry name" value="Haemolymph juvenile hormone binding protein"/>
    <property type="match status" value="2"/>
</dbReference>
<dbReference type="Proteomes" id="UP000801492">
    <property type="component" value="Unassembled WGS sequence"/>
</dbReference>
<accession>A0A8K0CXX5</accession>
<protein>
    <submittedName>
        <fullName evidence="2">Uncharacterized protein</fullName>
    </submittedName>
</protein>
<dbReference type="PANTHER" id="PTHR11008">
    <property type="entry name" value="PROTEIN TAKEOUT-LIKE PROTEIN"/>
    <property type="match status" value="1"/>
</dbReference>